<evidence type="ECO:0000313" key="7">
    <source>
        <dbReference type="EMBL" id="EKC32766.1"/>
    </source>
</evidence>
<dbReference type="HOGENOM" id="CLU_646001_0_0_1"/>
<evidence type="ECO:0000256" key="3">
    <source>
        <dbReference type="ARBA" id="ARBA00022692"/>
    </source>
</evidence>
<keyword evidence="2" id="KW-0813">Transport</keyword>
<dbReference type="Pfam" id="PF01061">
    <property type="entry name" value="ABC2_membrane"/>
    <property type="match status" value="1"/>
</dbReference>
<dbReference type="InterPro" id="IPR013525">
    <property type="entry name" value="ABC2_TM"/>
</dbReference>
<gene>
    <name evidence="7" type="ORF">CGI_10010901</name>
</gene>
<sequence length="425" mass="47895">METLTDSSRYEASIFQQVKSVFWRSWVTNIRDPMVVRIKFAQTIFFALVLGLVYLKTSDSYDQQDIMNINGVIFIIITNLSFTHVFGVLNVFPLEVPVFMREYGTGLYNVAVYYLSKTLVEIPFLIIIPIIFMSILYWMSGLIRDADAFLVATGISILVSNAAASFGYVISTAVPSTTAGLAIAPALMIPFLLFGGFFLNSGSTPDYLVWLKYISWFFYGNEILVVNQWEDVTQISCTTSSSCISNGALVISSLNFDKDNFYLDIGLLFALIAAFRIIAFLILLFRAKRIFLIKAVCEERCISETFASELNLTQYIRSFLPLRHTFDPRGRQWLFDTESPARTHGFFSEYPGSLPQNKAQNGMGSKELHRIPEWQQVTLSWSDVTVTTTARTNCKIRKETCSKTILNSVSGEVRPGKLVAIMGAR</sequence>
<dbReference type="InParanoid" id="K1RF77"/>
<accession>K1RF77</accession>
<dbReference type="AlphaFoldDB" id="K1RF77"/>
<evidence type="ECO:0000256" key="1">
    <source>
        <dbReference type="ARBA" id="ARBA00004141"/>
    </source>
</evidence>
<keyword evidence="5" id="KW-0472">Membrane</keyword>
<evidence type="ECO:0000256" key="5">
    <source>
        <dbReference type="ARBA" id="ARBA00023136"/>
    </source>
</evidence>
<proteinExistence type="predicted"/>
<dbReference type="GO" id="GO:0140359">
    <property type="term" value="F:ABC-type transporter activity"/>
    <property type="evidence" value="ECO:0007669"/>
    <property type="project" value="InterPro"/>
</dbReference>
<feature type="domain" description="ABC-2 type transporter transmembrane" evidence="6">
    <location>
        <begin position="16"/>
        <end position="229"/>
    </location>
</feature>
<evidence type="ECO:0000256" key="2">
    <source>
        <dbReference type="ARBA" id="ARBA00022448"/>
    </source>
</evidence>
<dbReference type="GO" id="GO:0005886">
    <property type="term" value="C:plasma membrane"/>
    <property type="evidence" value="ECO:0007669"/>
    <property type="project" value="TreeGrafter"/>
</dbReference>
<organism evidence="7">
    <name type="scientific">Magallana gigas</name>
    <name type="common">Pacific oyster</name>
    <name type="synonym">Crassostrea gigas</name>
    <dbReference type="NCBI Taxonomy" id="29159"/>
    <lineage>
        <taxon>Eukaryota</taxon>
        <taxon>Metazoa</taxon>
        <taxon>Spiralia</taxon>
        <taxon>Lophotrochozoa</taxon>
        <taxon>Mollusca</taxon>
        <taxon>Bivalvia</taxon>
        <taxon>Autobranchia</taxon>
        <taxon>Pteriomorphia</taxon>
        <taxon>Ostreida</taxon>
        <taxon>Ostreoidea</taxon>
        <taxon>Ostreidae</taxon>
        <taxon>Magallana</taxon>
    </lineage>
</organism>
<dbReference type="EMBL" id="JH816887">
    <property type="protein sequence ID" value="EKC32766.1"/>
    <property type="molecule type" value="Genomic_DNA"/>
</dbReference>
<keyword evidence="4" id="KW-1133">Transmembrane helix</keyword>
<comment type="subcellular location">
    <subcellularLocation>
        <location evidence="1">Membrane</location>
        <topology evidence="1">Multi-pass membrane protein</topology>
    </subcellularLocation>
</comment>
<dbReference type="InterPro" id="IPR050352">
    <property type="entry name" value="ABCG_transporters"/>
</dbReference>
<dbReference type="PANTHER" id="PTHR48041">
    <property type="entry name" value="ABC TRANSPORTER G FAMILY MEMBER 28"/>
    <property type="match status" value="1"/>
</dbReference>
<reference evidence="7" key="1">
    <citation type="journal article" date="2012" name="Nature">
        <title>The oyster genome reveals stress adaptation and complexity of shell formation.</title>
        <authorList>
            <person name="Zhang G."/>
            <person name="Fang X."/>
            <person name="Guo X."/>
            <person name="Li L."/>
            <person name="Luo R."/>
            <person name="Xu F."/>
            <person name="Yang P."/>
            <person name="Zhang L."/>
            <person name="Wang X."/>
            <person name="Qi H."/>
            <person name="Xiong Z."/>
            <person name="Que H."/>
            <person name="Xie Y."/>
            <person name="Holland P.W."/>
            <person name="Paps J."/>
            <person name="Zhu Y."/>
            <person name="Wu F."/>
            <person name="Chen Y."/>
            <person name="Wang J."/>
            <person name="Peng C."/>
            <person name="Meng J."/>
            <person name="Yang L."/>
            <person name="Liu J."/>
            <person name="Wen B."/>
            <person name="Zhang N."/>
            <person name="Huang Z."/>
            <person name="Zhu Q."/>
            <person name="Feng Y."/>
            <person name="Mount A."/>
            <person name="Hedgecock D."/>
            <person name="Xu Z."/>
            <person name="Liu Y."/>
            <person name="Domazet-Loso T."/>
            <person name="Du Y."/>
            <person name="Sun X."/>
            <person name="Zhang S."/>
            <person name="Liu B."/>
            <person name="Cheng P."/>
            <person name="Jiang X."/>
            <person name="Li J."/>
            <person name="Fan D."/>
            <person name="Wang W."/>
            <person name="Fu W."/>
            <person name="Wang T."/>
            <person name="Wang B."/>
            <person name="Zhang J."/>
            <person name="Peng Z."/>
            <person name="Li Y."/>
            <person name="Li N."/>
            <person name="Wang J."/>
            <person name="Chen M."/>
            <person name="He Y."/>
            <person name="Tan F."/>
            <person name="Song X."/>
            <person name="Zheng Q."/>
            <person name="Huang R."/>
            <person name="Yang H."/>
            <person name="Du X."/>
            <person name="Chen L."/>
            <person name="Yang M."/>
            <person name="Gaffney P.M."/>
            <person name="Wang S."/>
            <person name="Luo L."/>
            <person name="She Z."/>
            <person name="Ming Y."/>
            <person name="Huang W."/>
            <person name="Zhang S."/>
            <person name="Huang B."/>
            <person name="Zhang Y."/>
            <person name="Qu T."/>
            <person name="Ni P."/>
            <person name="Miao G."/>
            <person name="Wang J."/>
            <person name="Wang Q."/>
            <person name="Steinberg C.E."/>
            <person name="Wang H."/>
            <person name="Li N."/>
            <person name="Qian L."/>
            <person name="Zhang G."/>
            <person name="Li Y."/>
            <person name="Yang H."/>
            <person name="Liu X."/>
            <person name="Wang J."/>
            <person name="Yin Y."/>
            <person name="Wang J."/>
        </authorList>
    </citation>
    <scope>NUCLEOTIDE SEQUENCE [LARGE SCALE GENOMIC DNA]</scope>
    <source>
        <strain evidence="7">05x7-T-G4-1.051#20</strain>
    </source>
</reference>
<evidence type="ECO:0000259" key="6">
    <source>
        <dbReference type="Pfam" id="PF01061"/>
    </source>
</evidence>
<protein>
    <submittedName>
        <fullName evidence="7">Protein white</fullName>
    </submittedName>
</protein>
<evidence type="ECO:0000256" key="4">
    <source>
        <dbReference type="ARBA" id="ARBA00022989"/>
    </source>
</evidence>
<dbReference type="PANTHER" id="PTHR48041:SF139">
    <property type="entry name" value="PROTEIN SCARLET"/>
    <property type="match status" value="1"/>
</dbReference>
<keyword evidence="3" id="KW-0812">Transmembrane</keyword>
<name>K1RF77_MAGGI</name>